<evidence type="ECO:0000259" key="3">
    <source>
        <dbReference type="Pfam" id="PF25436"/>
    </source>
</evidence>
<dbReference type="PANTHER" id="PTHR15852">
    <property type="entry name" value="PLASTID TRANSCRIPTIONALLY ACTIVE PROTEIN"/>
    <property type="match status" value="1"/>
</dbReference>
<evidence type="ECO:0000313" key="5">
    <source>
        <dbReference type="Proteomes" id="UP001497444"/>
    </source>
</evidence>
<feature type="compositionally biased region" description="Low complexity" evidence="1">
    <location>
        <begin position="60"/>
        <end position="77"/>
    </location>
</feature>
<feature type="region of interest" description="Disordered" evidence="1">
    <location>
        <begin position="51"/>
        <end position="83"/>
    </location>
</feature>
<reference evidence="4" key="1">
    <citation type="submission" date="2024-02" db="EMBL/GenBank/DDBJ databases">
        <authorList>
            <consortium name="ELIXIR-Norway"/>
            <consortium name="Elixir Norway"/>
        </authorList>
    </citation>
    <scope>NUCLEOTIDE SEQUENCE</scope>
</reference>
<dbReference type="PANTHER" id="PTHR15852:SF51">
    <property type="entry name" value="PROTEIN BUNDLE SHEATH DEFECTIVE 2, CHLOROPLASTIC"/>
    <property type="match status" value="1"/>
</dbReference>
<evidence type="ECO:0000256" key="1">
    <source>
        <dbReference type="SAM" id="MobiDB-lite"/>
    </source>
</evidence>
<dbReference type="Pfam" id="PF25436">
    <property type="entry name" value="BSD2_CRD"/>
    <property type="match status" value="1"/>
</dbReference>
<proteinExistence type="predicted"/>
<gene>
    <name evidence="4" type="ORF">CSSPJE1EN1_LOCUS8138</name>
</gene>
<feature type="signal peptide" evidence="2">
    <location>
        <begin position="1"/>
        <end position="17"/>
    </location>
</feature>
<dbReference type="SUPFAM" id="SSF57938">
    <property type="entry name" value="DnaJ/Hsp40 cysteine-rich domain"/>
    <property type="match status" value="1"/>
</dbReference>
<organism evidence="4 5">
    <name type="scientific">Sphagnum jensenii</name>
    <dbReference type="NCBI Taxonomy" id="128206"/>
    <lineage>
        <taxon>Eukaryota</taxon>
        <taxon>Viridiplantae</taxon>
        <taxon>Streptophyta</taxon>
        <taxon>Embryophyta</taxon>
        <taxon>Bryophyta</taxon>
        <taxon>Sphagnophytina</taxon>
        <taxon>Sphagnopsida</taxon>
        <taxon>Sphagnales</taxon>
        <taxon>Sphagnaceae</taxon>
        <taxon>Sphagnum</taxon>
    </lineage>
</organism>
<evidence type="ECO:0000256" key="2">
    <source>
        <dbReference type="SAM" id="SignalP"/>
    </source>
</evidence>
<name>A0ABP0WAV2_9BRYO</name>
<keyword evidence="5" id="KW-1185">Reference proteome</keyword>
<evidence type="ECO:0000313" key="4">
    <source>
        <dbReference type="EMBL" id="CAK9262660.1"/>
    </source>
</evidence>
<feature type="domain" description="BSD2 cysteine rich" evidence="3">
    <location>
        <begin position="106"/>
        <end position="173"/>
    </location>
</feature>
<dbReference type="Proteomes" id="UP001497444">
    <property type="component" value="Chromosome 15"/>
</dbReference>
<dbReference type="InterPro" id="IPR057453">
    <property type="entry name" value="BSD2_CRD"/>
</dbReference>
<dbReference type="InterPro" id="IPR036410">
    <property type="entry name" value="HSP_DnaJ_Cys-rich_dom_sf"/>
</dbReference>
<sequence>MAMACLASTTLLSCTSSSFTSSSTFLPSETAPKGVTCAGRTTRPAIVVVGLDGGAGGESTGSPGQWRESSSSSSSSSTTRRRKIARELRATGNNADQGSSSSDRVTLLCQTCDGNGAVACSQCQGDGLNSVDHFNGRFKAGTVCWLCRGKRQMLCGSCNGAGFMGGFMNTQDE</sequence>
<feature type="chain" id="PRO_5045906393" description="BSD2 cysteine rich domain-containing protein" evidence="2">
    <location>
        <begin position="18"/>
        <end position="173"/>
    </location>
</feature>
<keyword evidence="2" id="KW-0732">Signal</keyword>
<accession>A0ABP0WAV2</accession>
<protein>
    <recommendedName>
        <fullName evidence="3">BSD2 cysteine rich domain-containing protein</fullName>
    </recommendedName>
</protein>
<dbReference type="EMBL" id="OZ020110">
    <property type="protein sequence ID" value="CAK9262660.1"/>
    <property type="molecule type" value="Genomic_DNA"/>
</dbReference>